<feature type="region of interest" description="Disordered" evidence="1">
    <location>
        <begin position="22"/>
        <end position="59"/>
    </location>
</feature>
<dbReference type="EMBL" id="JAGFBS010000014">
    <property type="protein sequence ID" value="KAG6375383.1"/>
    <property type="molecule type" value="Genomic_DNA"/>
</dbReference>
<dbReference type="Gene3D" id="3.30.1370.110">
    <property type="match status" value="2"/>
</dbReference>
<dbReference type="Proteomes" id="UP000683000">
    <property type="component" value="Unassembled WGS sequence"/>
</dbReference>
<comment type="caution">
    <text evidence="3">The sequence shown here is derived from an EMBL/GenBank/DDBJ whole genome shotgun (WGS) entry which is preliminary data.</text>
</comment>
<name>A0A8I3A832_9AGAM</name>
<dbReference type="OrthoDB" id="3231855at2759"/>
<feature type="domain" description="DUF1771" evidence="2">
    <location>
        <begin position="66"/>
        <end position="131"/>
    </location>
</feature>
<reference evidence="3" key="1">
    <citation type="submission" date="2021-03" db="EMBL/GenBank/DDBJ databases">
        <title>Evolutionary innovations through gain and loss of genes in the ectomycorrhizal Boletales.</title>
        <authorList>
            <person name="Wu G."/>
            <person name="Miyauchi S."/>
            <person name="Morin E."/>
            <person name="Yang Z.-L."/>
            <person name="Xu J."/>
            <person name="Martin F.M."/>
        </authorList>
    </citation>
    <scope>NUCLEOTIDE SEQUENCE</scope>
    <source>
        <strain evidence="3">BR01</strain>
    </source>
</reference>
<organism evidence="3 4">
    <name type="scientific">Boletus reticuloceps</name>
    <dbReference type="NCBI Taxonomy" id="495285"/>
    <lineage>
        <taxon>Eukaryota</taxon>
        <taxon>Fungi</taxon>
        <taxon>Dikarya</taxon>
        <taxon>Basidiomycota</taxon>
        <taxon>Agaricomycotina</taxon>
        <taxon>Agaricomycetes</taxon>
        <taxon>Agaricomycetidae</taxon>
        <taxon>Boletales</taxon>
        <taxon>Boletineae</taxon>
        <taxon>Boletaceae</taxon>
        <taxon>Boletoideae</taxon>
        <taxon>Boletus</taxon>
    </lineage>
</organism>
<keyword evidence="4" id="KW-1185">Reference proteome</keyword>
<dbReference type="PANTHER" id="PTHR47417">
    <property type="entry name" value="SMR DOMAIN-CONTAINING PROTEIN YPL199C"/>
    <property type="match status" value="1"/>
</dbReference>
<dbReference type="AlphaFoldDB" id="A0A8I3A832"/>
<dbReference type="SUPFAM" id="SSF160443">
    <property type="entry name" value="SMR domain-like"/>
    <property type="match status" value="1"/>
</dbReference>
<accession>A0A8I3A832</accession>
<evidence type="ECO:0000313" key="3">
    <source>
        <dbReference type="EMBL" id="KAG6375383.1"/>
    </source>
</evidence>
<gene>
    <name evidence="3" type="ORF">JVT61DRAFT_2939</name>
</gene>
<proteinExistence type="predicted"/>
<dbReference type="InterPro" id="IPR013899">
    <property type="entry name" value="DUF1771"/>
</dbReference>
<sequence length="245" mass="27367">MLYLIAGAVAVYAAYQYFFADDRDDRPPSRPRTYKSSQPPVHRLDERQQGQSIDSSHRDHITQEEAYASLRARAKQEGDLMAQCYQQSKEAYERRDRARAKALSDEGKRHALKMETLNADASATIFKDVTPLLHNAQDRDACEVDLHGLFVKEAIAYSEKAVSAARRSGYSEIHLIVGMCISSARSEAPSSNLVFPWPLAGQGNHSEKGIPRLKPALQEDMQKRGHHVEADPKNPGVLVVRLGGR</sequence>
<dbReference type="Pfam" id="PF08590">
    <property type="entry name" value="DUF1771"/>
    <property type="match status" value="1"/>
</dbReference>
<dbReference type="SMART" id="SM01162">
    <property type="entry name" value="DUF1771"/>
    <property type="match status" value="1"/>
</dbReference>
<evidence type="ECO:0000259" key="2">
    <source>
        <dbReference type="SMART" id="SM01162"/>
    </source>
</evidence>
<evidence type="ECO:0000313" key="4">
    <source>
        <dbReference type="Proteomes" id="UP000683000"/>
    </source>
</evidence>
<dbReference type="InterPro" id="IPR053020">
    <property type="entry name" value="Smr_domain_protein"/>
</dbReference>
<dbReference type="PANTHER" id="PTHR47417:SF1">
    <property type="entry name" value="SMR DOMAIN-CONTAINING PROTEIN YPL199C"/>
    <property type="match status" value="1"/>
</dbReference>
<protein>
    <recommendedName>
        <fullName evidence="2">DUF1771 domain-containing protein</fullName>
    </recommendedName>
</protein>
<dbReference type="InterPro" id="IPR036063">
    <property type="entry name" value="Smr_dom_sf"/>
</dbReference>
<evidence type="ECO:0000256" key="1">
    <source>
        <dbReference type="SAM" id="MobiDB-lite"/>
    </source>
</evidence>